<name>A0A2N6TES1_FUSNU</name>
<reference evidence="1 2" key="1">
    <citation type="submission" date="2017-09" db="EMBL/GenBank/DDBJ databases">
        <title>Bacterial strain isolated from the female urinary microbiota.</title>
        <authorList>
            <person name="Thomas-White K."/>
            <person name="Kumar N."/>
            <person name="Forster S."/>
            <person name="Putonti C."/>
            <person name="Lawley T."/>
            <person name="Wolfe A.J."/>
        </authorList>
    </citation>
    <scope>NUCLEOTIDE SEQUENCE [LARGE SCALE GENOMIC DNA]</scope>
    <source>
        <strain evidence="1 2">UMB0249</strain>
    </source>
</reference>
<protein>
    <recommendedName>
        <fullName evidence="3">RiboL-PSP-HEPN domain-containing protein</fullName>
    </recommendedName>
</protein>
<gene>
    <name evidence="1" type="ORF">CJ209_11815</name>
</gene>
<evidence type="ECO:0008006" key="3">
    <source>
        <dbReference type="Google" id="ProtNLM"/>
    </source>
</evidence>
<accession>A0A2N6TES1</accession>
<dbReference type="AlphaFoldDB" id="A0A2N6TES1"/>
<dbReference type="Proteomes" id="UP000235733">
    <property type="component" value="Unassembled WGS sequence"/>
</dbReference>
<evidence type="ECO:0000313" key="1">
    <source>
        <dbReference type="EMBL" id="PMC67756.1"/>
    </source>
</evidence>
<dbReference type="EMBL" id="PNHC01000016">
    <property type="protein sequence ID" value="PMC67756.1"/>
    <property type="molecule type" value="Genomic_DNA"/>
</dbReference>
<organism evidence="1 2">
    <name type="scientific">Fusobacterium nucleatum</name>
    <dbReference type="NCBI Taxonomy" id="851"/>
    <lineage>
        <taxon>Bacteria</taxon>
        <taxon>Fusobacteriati</taxon>
        <taxon>Fusobacteriota</taxon>
        <taxon>Fusobacteriia</taxon>
        <taxon>Fusobacteriales</taxon>
        <taxon>Fusobacteriaceae</taxon>
        <taxon>Fusobacterium</taxon>
    </lineage>
</organism>
<sequence>MIKNVKEIILRTTFHNPQKINDYLGILYQIDEKNIKNFYNTQLYEYFIKYRHLVCHRERKNENNEELKEFTLSKLKKHIQNIESIINKVVEAIKIEE</sequence>
<evidence type="ECO:0000313" key="2">
    <source>
        <dbReference type="Proteomes" id="UP000235733"/>
    </source>
</evidence>
<proteinExistence type="predicted"/>
<dbReference type="RefSeq" id="WP_158393705.1">
    <property type="nucleotide sequence ID" value="NZ_PNHC01000016.1"/>
</dbReference>
<comment type="caution">
    <text evidence="1">The sequence shown here is derived from an EMBL/GenBank/DDBJ whole genome shotgun (WGS) entry which is preliminary data.</text>
</comment>